<evidence type="ECO:0000313" key="1">
    <source>
        <dbReference type="EMBL" id="ABC74906.1"/>
    </source>
</evidence>
<reference evidence="1 2" key="1">
    <citation type="journal article" date="2006" name="J. Virol.">
        <title>Sequence analysis and organization of the Neodiprion abietis nucleopolyhedrovirus genome.</title>
        <authorList>
            <person name="Duffy S.P."/>
            <person name="Young A.M."/>
            <person name="Morin B."/>
            <person name="Lucarotti C.J."/>
            <person name="Koop B.F."/>
            <person name="Levin D.B."/>
        </authorList>
    </citation>
    <scope>NUCLEOTIDE SEQUENCE [LARGE SCALE GENOMIC DNA]</scope>
</reference>
<sequence length="366" mass="42374">MSKREVYLLIEQTKKELGDESMRAKFWSAALEYFSNDTRVWLKQEITDAITLASNAARIKNEIQITTIQAANAADRHTSDESSSDDEIQIRAKNILAKKKDKINRSVLKSTDSTFVNFNNKPYSRNTIITTLTALKDMDSTPQKFNVGDFVEGLLYIMTPNLVPNIRTWLMTVIDSSKQNCILSNDKEEMYNNVLKDIRLLLTNDKYYSFNIESILLIQKKMQTIFRMPLPQLPRLYQIKTDMLFSDADKRQNLQVLITRRLKQMATSEVSSFLPQIEIDTNELVEQKHTLSKSVNIGRVNYTVLNQLYSNQYTTSLLTNTPTLHDEWQQLWLLSTDNKQQRIVRRKLVNDNDEPKKAKLTTDGIS</sequence>
<keyword evidence="2" id="KW-1185">Reference proteome</keyword>
<organism evidence="1 2">
    <name type="scientific">Neodiprion abietis nucleopolyhedrovirus</name>
    <dbReference type="NCBI Taxonomy" id="204507"/>
    <lineage>
        <taxon>Viruses</taxon>
        <taxon>Viruses incertae sedis</taxon>
        <taxon>Naldaviricetes</taxon>
        <taxon>Lefavirales</taxon>
        <taxon>Baculoviridae</taxon>
        <taxon>Gammabaculovirus</taxon>
        <taxon>Gammabaculovirus neabietis</taxon>
    </lineage>
</organism>
<protein>
    <submittedName>
        <fullName evidence="1">Uncharacterized protein p40</fullName>
    </submittedName>
</protein>
<accession>Q0ZP48</accession>
<dbReference type="EMBL" id="DQ317692">
    <property type="protein sequence ID" value="ABC74906.1"/>
    <property type="molecule type" value="Genomic_DNA"/>
</dbReference>
<dbReference type="OrthoDB" id="7470at10239"/>
<dbReference type="KEGG" id="vg:4179181"/>
<dbReference type="GeneID" id="4179181"/>
<name>Q0ZP48_9CBAC</name>
<proteinExistence type="predicted"/>
<dbReference type="Proteomes" id="UP000242804">
    <property type="component" value="Segment"/>
</dbReference>
<dbReference type="RefSeq" id="YP_667880.1">
    <property type="nucleotide sequence ID" value="NC_008252.1"/>
</dbReference>
<gene>
    <name evidence="1" type="primary">p40</name>
</gene>
<evidence type="ECO:0000313" key="2">
    <source>
        <dbReference type="Proteomes" id="UP000242804"/>
    </source>
</evidence>